<feature type="region of interest" description="Disordered" evidence="1">
    <location>
        <begin position="1"/>
        <end position="37"/>
    </location>
</feature>
<gene>
    <name evidence="2" type="ORF">LX32DRAFT_633343</name>
</gene>
<feature type="compositionally biased region" description="Basic and acidic residues" evidence="1">
    <location>
        <begin position="12"/>
        <end position="21"/>
    </location>
</feature>
<comment type="caution">
    <text evidence="2">The sequence shown here is derived from an EMBL/GenBank/DDBJ whole genome shotgun (WGS) entry which is preliminary data.</text>
</comment>
<dbReference type="AlphaFoldDB" id="A0AAD9HUR4"/>
<feature type="compositionally biased region" description="Polar residues" evidence="1">
    <location>
        <begin position="22"/>
        <end position="31"/>
    </location>
</feature>
<accession>A0AAD9HUR4</accession>
<evidence type="ECO:0000313" key="3">
    <source>
        <dbReference type="Proteomes" id="UP001232148"/>
    </source>
</evidence>
<evidence type="ECO:0000256" key="1">
    <source>
        <dbReference type="SAM" id="MobiDB-lite"/>
    </source>
</evidence>
<dbReference type="Proteomes" id="UP001232148">
    <property type="component" value="Unassembled WGS sequence"/>
</dbReference>
<protein>
    <submittedName>
        <fullName evidence="2">Uncharacterized protein</fullName>
    </submittedName>
</protein>
<evidence type="ECO:0000313" key="2">
    <source>
        <dbReference type="EMBL" id="KAK2035590.1"/>
    </source>
</evidence>
<dbReference type="EMBL" id="MU842808">
    <property type="protein sequence ID" value="KAK2035590.1"/>
    <property type="molecule type" value="Genomic_DNA"/>
</dbReference>
<organism evidence="2 3">
    <name type="scientific">Colletotrichum zoysiae</name>
    <dbReference type="NCBI Taxonomy" id="1216348"/>
    <lineage>
        <taxon>Eukaryota</taxon>
        <taxon>Fungi</taxon>
        <taxon>Dikarya</taxon>
        <taxon>Ascomycota</taxon>
        <taxon>Pezizomycotina</taxon>
        <taxon>Sordariomycetes</taxon>
        <taxon>Hypocreomycetidae</taxon>
        <taxon>Glomerellales</taxon>
        <taxon>Glomerellaceae</taxon>
        <taxon>Colletotrichum</taxon>
        <taxon>Colletotrichum graminicola species complex</taxon>
    </lineage>
</organism>
<keyword evidence="3" id="KW-1185">Reference proteome</keyword>
<feature type="non-terminal residue" evidence="2">
    <location>
        <position position="1"/>
    </location>
</feature>
<sequence length="71" mass="8174">MQQPSSLVQGKSAREEEREKSTSMQYTSPVPTRNERDRLYGVFMPTYCTVRTRNTSSCTTRVLRTNSIVLL</sequence>
<reference evidence="2" key="1">
    <citation type="submission" date="2021-06" db="EMBL/GenBank/DDBJ databases">
        <title>Comparative genomics, transcriptomics and evolutionary studies reveal genomic signatures of adaptation to plant cell wall in hemibiotrophic fungi.</title>
        <authorList>
            <consortium name="DOE Joint Genome Institute"/>
            <person name="Baroncelli R."/>
            <person name="Diaz J.F."/>
            <person name="Benocci T."/>
            <person name="Peng M."/>
            <person name="Battaglia E."/>
            <person name="Haridas S."/>
            <person name="Andreopoulos W."/>
            <person name="Labutti K."/>
            <person name="Pangilinan J."/>
            <person name="Floch G.L."/>
            <person name="Makela M.R."/>
            <person name="Henrissat B."/>
            <person name="Grigoriev I.V."/>
            <person name="Crouch J.A."/>
            <person name="De Vries R.P."/>
            <person name="Sukno S.A."/>
            <person name="Thon M.R."/>
        </authorList>
    </citation>
    <scope>NUCLEOTIDE SEQUENCE</scope>
    <source>
        <strain evidence="2">MAFF235873</strain>
    </source>
</reference>
<proteinExistence type="predicted"/>
<name>A0AAD9HUR4_9PEZI</name>